<protein>
    <submittedName>
        <fullName evidence="1">Formate dehydrogenase</fullName>
    </submittedName>
</protein>
<dbReference type="AlphaFoldDB" id="A0A6L9MCB7"/>
<keyword evidence="2" id="KW-1185">Reference proteome</keyword>
<organism evidence="1 2">
    <name type="scientific">Aurantimonas aggregata</name>
    <dbReference type="NCBI Taxonomy" id="2047720"/>
    <lineage>
        <taxon>Bacteria</taxon>
        <taxon>Pseudomonadati</taxon>
        <taxon>Pseudomonadota</taxon>
        <taxon>Alphaproteobacteria</taxon>
        <taxon>Hyphomicrobiales</taxon>
        <taxon>Aurantimonadaceae</taxon>
        <taxon>Aurantimonas</taxon>
    </lineage>
</organism>
<sequence length="75" mass="8292">MTTQKREPIDRRTFLRSATGAAGLAATAAVMTPAMVTDAEAYDPGEDETRTKYQPDSADVQAFYRTNGYETLDRK</sequence>
<dbReference type="InterPro" id="IPR006311">
    <property type="entry name" value="TAT_signal"/>
</dbReference>
<proteinExistence type="predicted"/>
<reference evidence="1 2" key="1">
    <citation type="submission" date="2020-01" db="EMBL/GenBank/DDBJ databases">
        <title>Genomes of bacteria type strains.</title>
        <authorList>
            <person name="Chen J."/>
            <person name="Zhu S."/>
            <person name="Chen J."/>
        </authorList>
    </citation>
    <scope>NUCLEOTIDE SEQUENCE [LARGE SCALE GENOMIC DNA]</scope>
    <source>
        <strain evidence="1 2">KCTC 52919</strain>
    </source>
</reference>
<name>A0A6L9MCB7_9HYPH</name>
<dbReference type="RefSeq" id="WP_163042079.1">
    <property type="nucleotide sequence ID" value="NZ_JAAAMJ010000001.1"/>
</dbReference>
<evidence type="ECO:0000313" key="2">
    <source>
        <dbReference type="Proteomes" id="UP000476332"/>
    </source>
</evidence>
<accession>A0A6L9MCB7</accession>
<dbReference type="EMBL" id="JAAAMJ010000001">
    <property type="protein sequence ID" value="NDV85341.1"/>
    <property type="molecule type" value="Genomic_DNA"/>
</dbReference>
<comment type="caution">
    <text evidence="1">The sequence shown here is derived from an EMBL/GenBank/DDBJ whole genome shotgun (WGS) entry which is preliminary data.</text>
</comment>
<dbReference type="Proteomes" id="UP000476332">
    <property type="component" value="Unassembled WGS sequence"/>
</dbReference>
<evidence type="ECO:0000313" key="1">
    <source>
        <dbReference type="EMBL" id="NDV85341.1"/>
    </source>
</evidence>
<dbReference type="PROSITE" id="PS51318">
    <property type="entry name" value="TAT"/>
    <property type="match status" value="1"/>
</dbReference>
<gene>
    <name evidence="1" type="ORF">GTW51_01355</name>
</gene>